<dbReference type="Gene3D" id="3.90.550.10">
    <property type="entry name" value="Spore Coat Polysaccharide Biosynthesis Protein SpsA, Chain A"/>
    <property type="match status" value="1"/>
</dbReference>
<keyword evidence="5" id="KW-1185">Reference proteome</keyword>
<dbReference type="eggNOG" id="COG1216">
    <property type="taxonomic scope" value="Bacteria"/>
</dbReference>
<reference evidence="4 5" key="1">
    <citation type="submission" date="2010-12" db="EMBL/GenBank/DDBJ databases">
        <title>Complete sequence of Ethanoligenens harbinense YUAN-3.</title>
        <authorList>
            <person name="Lucas S."/>
            <person name="Copeland A."/>
            <person name="Lapidus A."/>
            <person name="Cheng J.-F."/>
            <person name="Bruce D."/>
            <person name="Goodwin L."/>
            <person name="Pitluck S."/>
            <person name="Chertkov O."/>
            <person name="Misra M."/>
            <person name="Detter J.C."/>
            <person name="Han C."/>
            <person name="Tapia R."/>
            <person name="Land M."/>
            <person name="Hauser L."/>
            <person name="Jeffries C."/>
            <person name="Kyrpides N."/>
            <person name="Ivanova N."/>
            <person name="Mikhailova N."/>
            <person name="Wang A."/>
            <person name="Mouttaki H."/>
            <person name="He Z."/>
            <person name="Zhou J."/>
            <person name="Hemme C.L."/>
            <person name="Woyke T."/>
        </authorList>
    </citation>
    <scope>NUCLEOTIDE SEQUENCE [LARGE SCALE GENOMIC DNA]</scope>
    <source>
        <strain evidence="5">DSM 18485 / JCM 12961 / CGMCC 1.5033 / YUAN-3</strain>
    </source>
</reference>
<proteinExistence type="predicted"/>
<organism evidence="4 5">
    <name type="scientific">Ethanoligenens harbinense (strain DSM 18485 / JCM 12961 / CGMCC 1.5033 / YUAN-3)</name>
    <dbReference type="NCBI Taxonomy" id="663278"/>
    <lineage>
        <taxon>Bacteria</taxon>
        <taxon>Bacillati</taxon>
        <taxon>Bacillota</taxon>
        <taxon>Clostridia</taxon>
        <taxon>Eubacteriales</taxon>
        <taxon>Oscillospiraceae</taxon>
        <taxon>Ethanoligenens</taxon>
    </lineage>
</organism>
<sequence length="345" mass="39481">MVSIIVAAYNEELNIRNCINSIKDLKEEIEIIIVDDGSDDHTLSICRDLESNDKRIKVIHQINKGVSAARNAGMNCSSGKWLIFVDADDTILPDNFSKLLRLCNEEFPIIQGCQIYAGQENDDTCEILSIDSKQIQIYALNREKYKSDPIVKPEHRGMVDSVHGVYGKLFRTDFVKHNQLRFSEELTLGEDLLFYIEAAGLCDQIECINLAIYQININPNSSTRRFNARLIEGARIFSVKIYQYYTANMLKCEFYNEMCYQIYFHILVGVVYNLLKKDCPYSLNSKIRTLRMIIHDPIIHQAVASAYKNMSLKRSGIGKIKCGLLRVGMLRALFIILAIADKWVI</sequence>
<keyword evidence="2 4" id="KW-0808">Transferase</keyword>
<dbReference type="HOGENOM" id="CLU_025996_25_1_9"/>
<dbReference type="KEGG" id="eha:Ethha_2343"/>
<name>E6U4W7_ETHHY</name>
<protein>
    <submittedName>
        <fullName evidence="4">Glycosyl transferase family 2</fullName>
    </submittedName>
</protein>
<evidence type="ECO:0000313" key="4">
    <source>
        <dbReference type="EMBL" id="ADU27852.1"/>
    </source>
</evidence>
<accession>E6U4W7</accession>
<dbReference type="Proteomes" id="UP000001551">
    <property type="component" value="Chromosome"/>
</dbReference>
<dbReference type="SUPFAM" id="SSF53448">
    <property type="entry name" value="Nucleotide-diphospho-sugar transferases"/>
    <property type="match status" value="1"/>
</dbReference>
<keyword evidence="1" id="KW-0328">Glycosyltransferase</keyword>
<dbReference type="PANTHER" id="PTHR22916">
    <property type="entry name" value="GLYCOSYLTRANSFERASE"/>
    <property type="match status" value="1"/>
</dbReference>
<dbReference type="PANTHER" id="PTHR22916:SF51">
    <property type="entry name" value="GLYCOSYLTRANSFERASE EPSH-RELATED"/>
    <property type="match status" value="1"/>
</dbReference>
<gene>
    <name evidence="4" type="ordered locus">Ethha_2343</name>
</gene>
<evidence type="ECO:0000313" key="5">
    <source>
        <dbReference type="Proteomes" id="UP000001551"/>
    </source>
</evidence>
<dbReference type="InterPro" id="IPR029044">
    <property type="entry name" value="Nucleotide-diphossugar_trans"/>
</dbReference>
<evidence type="ECO:0000256" key="2">
    <source>
        <dbReference type="ARBA" id="ARBA00022679"/>
    </source>
</evidence>
<dbReference type="STRING" id="663278.Ethha_2343"/>
<feature type="domain" description="Glycosyltransferase 2-like" evidence="3">
    <location>
        <begin position="3"/>
        <end position="129"/>
    </location>
</feature>
<dbReference type="InterPro" id="IPR001173">
    <property type="entry name" value="Glyco_trans_2-like"/>
</dbReference>
<dbReference type="EMBL" id="CP002400">
    <property type="protein sequence ID" value="ADU27852.1"/>
    <property type="molecule type" value="Genomic_DNA"/>
</dbReference>
<dbReference type="CDD" id="cd00761">
    <property type="entry name" value="Glyco_tranf_GTA_type"/>
    <property type="match status" value="1"/>
</dbReference>
<dbReference type="GO" id="GO:0016757">
    <property type="term" value="F:glycosyltransferase activity"/>
    <property type="evidence" value="ECO:0007669"/>
    <property type="project" value="UniProtKB-KW"/>
</dbReference>
<evidence type="ECO:0000259" key="3">
    <source>
        <dbReference type="Pfam" id="PF00535"/>
    </source>
</evidence>
<evidence type="ECO:0000256" key="1">
    <source>
        <dbReference type="ARBA" id="ARBA00022676"/>
    </source>
</evidence>
<dbReference type="Pfam" id="PF00535">
    <property type="entry name" value="Glycos_transf_2"/>
    <property type="match status" value="1"/>
</dbReference>
<dbReference type="AlphaFoldDB" id="E6U4W7"/>
<dbReference type="RefSeq" id="WP_013486198.1">
    <property type="nucleotide sequence ID" value="NC_014828.1"/>
</dbReference>